<sequence length="105" mass="12159">MQWAENLYLSDKTAKKKDKIIKKANRGVGMVSIYFITLASNRENLFDIFHAAHLKQPAFYKQDLYVVGIASGYEEALELVQRMIDDIYRKTGGFAVREYFGRTEN</sequence>
<organism evidence="1 2">
    <name type="scientific">Laedolimicola ammoniilytica</name>
    <dbReference type="NCBI Taxonomy" id="2981771"/>
    <lineage>
        <taxon>Bacteria</taxon>
        <taxon>Bacillati</taxon>
        <taxon>Bacillota</taxon>
        <taxon>Clostridia</taxon>
        <taxon>Lachnospirales</taxon>
        <taxon>Lachnospiraceae</taxon>
        <taxon>Laedolimicola</taxon>
    </lineage>
</organism>
<name>A0ABT2RVB2_9FIRM</name>
<reference evidence="1 2" key="1">
    <citation type="journal article" date="2021" name="ISME Commun">
        <title>Automated analysis of genomic sequences facilitates high-throughput and comprehensive description of bacteria.</title>
        <authorList>
            <person name="Hitch T.C.A."/>
        </authorList>
    </citation>
    <scope>NUCLEOTIDE SEQUENCE [LARGE SCALE GENOMIC DNA]</scope>
    <source>
        <strain evidence="1 2">Sanger_04</strain>
    </source>
</reference>
<proteinExistence type="predicted"/>
<gene>
    <name evidence="1" type="ORF">OCV63_03510</name>
</gene>
<comment type="caution">
    <text evidence="1">The sequence shown here is derived from an EMBL/GenBank/DDBJ whole genome shotgun (WGS) entry which is preliminary data.</text>
</comment>
<evidence type="ECO:0000313" key="1">
    <source>
        <dbReference type="EMBL" id="MCU6695965.1"/>
    </source>
</evidence>
<accession>A0ABT2RVB2</accession>
<dbReference type="Proteomes" id="UP001652461">
    <property type="component" value="Unassembled WGS sequence"/>
</dbReference>
<dbReference type="EMBL" id="JAOQKC010000003">
    <property type="protein sequence ID" value="MCU6695965.1"/>
    <property type="molecule type" value="Genomic_DNA"/>
</dbReference>
<keyword evidence="2" id="KW-1185">Reference proteome</keyword>
<evidence type="ECO:0000313" key="2">
    <source>
        <dbReference type="Proteomes" id="UP001652461"/>
    </source>
</evidence>
<protein>
    <submittedName>
        <fullName evidence="1">Uncharacterized protein</fullName>
    </submittedName>
</protein>